<gene>
    <name evidence="3" type="primary">pimB_4</name>
    <name evidence="3" type="ORF">Pla133_19250</name>
</gene>
<dbReference type="Pfam" id="PF00534">
    <property type="entry name" value="Glycos_transf_1"/>
    <property type="match status" value="1"/>
</dbReference>
<keyword evidence="3" id="KW-0328">Glycosyltransferase</keyword>
<dbReference type="InterPro" id="IPR028098">
    <property type="entry name" value="Glyco_trans_4-like_N"/>
</dbReference>
<dbReference type="InterPro" id="IPR050194">
    <property type="entry name" value="Glycosyltransferase_grp1"/>
</dbReference>
<dbReference type="PANTHER" id="PTHR45947:SF13">
    <property type="entry name" value="TRANSFERASE"/>
    <property type="match status" value="1"/>
</dbReference>
<evidence type="ECO:0000313" key="3">
    <source>
        <dbReference type="EMBL" id="QDU66849.1"/>
    </source>
</evidence>
<feature type="domain" description="Glycosyl transferase family 1" evidence="1">
    <location>
        <begin position="213"/>
        <end position="368"/>
    </location>
</feature>
<dbReference type="RefSeq" id="WP_145064651.1">
    <property type="nucleotide sequence ID" value="NZ_CP036287.1"/>
</dbReference>
<proteinExistence type="predicted"/>
<dbReference type="GO" id="GO:0016757">
    <property type="term" value="F:glycosyltransferase activity"/>
    <property type="evidence" value="ECO:0007669"/>
    <property type="project" value="UniProtKB-KW"/>
</dbReference>
<dbReference type="InterPro" id="IPR001296">
    <property type="entry name" value="Glyco_trans_1"/>
</dbReference>
<dbReference type="EMBL" id="CP036287">
    <property type="protein sequence ID" value="QDU66849.1"/>
    <property type="molecule type" value="Genomic_DNA"/>
</dbReference>
<keyword evidence="4" id="KW-1185">Reference proteome</keyword>
<keyword evidence="3" id="KW-0808">Transferase</keyword>
<organism evidence="3 4">
    <name type="scientific">Engelhardtia mirabilis</name>
    <dbReference type="NCBI Taxonomy" id="2528011"/>
    <lineage>
        <taxon>Bacteria</taxon>
        <taxon>Pseudomonadati</taxon>
        <taxon>Planctomycetota</taxon>
        <taxon>Planctomycetia</taxon>
        <taxon>Planctomycetia incertae sedis</taxon>
        <taxon>Engelhardtia</taxon>
    </lineage>
</organism>
<evidence type="ECO:0000259" key="2">
    <source>
        <dbReference type="Pfam" id="PF13439"/>
    </source>
</evidence>
<evidence type="ECO:0000313" key="4">
    <source>
        <dbReference type="Proteomes" id="UP000316921"/>
    </source>
</evidence>
<dbReference type="Pfam" id="PF13439">
    <property type="entry name" value="Glyco_transf_4"/>
    <property type="match status" value="1"/>
</dbReference>
<dbReference type="AlphaFoldDB" id="A0A518BIN9"/>
<reference evidence="3 4" key="1">
    <citation type="submission" date="2019-02" db="EMBL/GenBank/DDBJ databases">
        <title>Deep-cultivation of Planctomycetes and their phenomic and genomic characterization uncovers novel biology.</title>
        <authorList>
            <person name="Wiegand S."/>
            <person name="Jogler M."/>
            <person name="Boedeker C."/>
            <person name="Pinto D."/>
            <person name="Vollmers J."/>
            <person name="Rivas-Marin E."/>
            <person name="Kohn T."/>
            <person name="Peeters S.H."/>
            <person name="Heuer A."/>
            <person name="Rast P."/>
            <person name="Oberbeckmann S."/>
            <person name="Bunk B."/>
            <person name="Jeske O."/>
            <person name="Meyerdierks A."/>
            <person name="Storesund J.E."/>
            <person name="Kallscheuer N."/>
            <person name="Luecker S."/>
            <person name="Lage O.M."/>
            <person name="Pohl T."/>
            <person name="Merkel B.J."/>
            <person name="Hornburger P."/>
            <person name="Mueller R.-W."/>
            <person name="Bruemmer F."/>
            <person name="Labrenz M."/>
            <person name="Spormann A.M."/>
            <person name="Op den Camp H."/>
            <person name="Overmann J."/>
            <person name="Amann R."/>
            <person name="Jetten M.S.M."/>
            <person name="Mascher T."/>
            <person name="Medema M.H."/>
            <person name="Devos D.P."/>
            <person name="Kaster A.-K."/>
            <person name="Ovreas L."/>
            <person name="Rohde M."/>
            <person name="Galperin M.Y."/>
            <person name="Jogler C."/>
        </authorList>
    </citation>
    <scope>NUCLEOTIDE SEQUENCE [LARGE SCALE GENOMIC DNA]</scope>
    <source>
        <strain evidence="3 4">Pla133</strain>
    </source>
</reference>
<protein>
    <submittedName>
        <fullName evidence="3">GDP-mannose-dependent alpha-(1-6)-phosphatidylinositol monomannoside mannosyltransferase</fullName>
    </submittedName>
</protein>
<dbReference type="Proteomes" id="UP000316921">
    <property type="component" value="Chromosome"/>
</dbReference>
<dbReference type="PANTHER" id="PTHR45947">
    <property type="entry name" value="SULFOQUINOVOSYL TRANSFERASE SQD2"/>
    <property type="match status" value="1"/>
</dbReference>
<sequence length="441" mass="48637">MRIVQVNSFAGKVGGAEIYCHGLIDELRARGHDVAFFAGDPERSERSDRTCIVQRPEFDAARLVHDPELEGTFTEFAGGFRPDLIHLHNVHHFPVGFLGAAARLGVPVMMTAHDFGYLCPNSWMTWGDGTVCSGGPGRKCFEHGCEANYPFDGRIVTAWKLRYEALKRNLRAFACPSQFLAEQLAAHGFPRAIGVPLWTDGGDDSARSAADLPPRDSNRVLFLGRLVREKGVETLVRAWPLVLAARPDAVLSVVGGGPELEPLKTLASELGLDADGIFLGRVPHEQVGEHLGRATCQVLPSWWCENSPVTTYESYLSGLPMIASDIAGLPEMVRPGETGLLARPRDERDLAAKILELLGDGALQRRIQQGCLDSVARFTKERHMASLLELYDQVLADGPVTCPDGLDDLLAPADAFLRRFDEVERWALEMQKHIQWLESQR</sequence>
<dbReference type="Gene3D" id="3.40.50.2000">
    <property type="entry name" value="Glycogen Phosphorylase B"/>
    <property type="match status" value="2"/>
</dbReference>
<feature type="domain" description="Glycosyltransferase subfamily 4-like N-terminal" evidence="2">
    <location>
        <begin position="13"/>
        <end position="191"/>
    </location>
</feature>
<dbReference type="SUPFAM" id="SSF53756">
    <property type="entry name" value="UDP-Glycosyltransferase/glycogen phosphorylase"/>
    <property type="match status" value="1"/>
</dbReference>
<evidence type="ECO:0000259" key="1">
    <source>
        <dbReference type="Pfam" id="PF00534"/>
    </source>
</evidence>
<dbReference type="KEGG" id="pbap:Pla133_19250"/>
<name>A0A518BIN9_9BACT</name>
<accession>A0A518BIN9</accession>